<proteinExistence type="predicted"/>
<gene>
    <name evidence="2" type="ORF">AB1Y20_002655</name>
</gene>
<keyword evidence="1" id="KW-0732">Signal</keyword>
<dbReference type="Gene3D" id="3.40.1500.20">
    <property type="match status" value="1"/>
</dbReference>
<evidence type="ECO:0008006" key="4">
    <source>
        <dbReference type="Google" id="ProtNLM"/>
    </source>
</evidence>
<dbReference type="AlphaFoldDB" id="A0AB34J9S3"/>
<comment type="caution">
    <text evidence="2">The sequence shown here is derived from an EMBL/GenBank/DDBJ whole genome shotgun (WGS) entry which is preliminary data.</text>
</comment>
<evidence type="ECO:0000313" key="3">
    <source>
        <dbReference type="Proteomes" id="UP001515480"/>
    </source>
</evidence>
<keyword evidence="3" id="KW-1185">Reference proteome</keyword>
<accession>A0AB34J9S3</accession>
<dbReference type="EMBL" id="JBGBPQ010000011">
    <property type="protein sequence ID" value="KAL1516043.1"/>
    <property type="molecule type" value="Genomic_DNA"/>
</dbReference>
<sequence>MALLSLPLVALMGFSAPQAGGRLHAATRPVVMSVANTLTAWQPGTLAKLVEGLGLQPKTYAADLGFDSFSIDGMSGAILSYEAPGKSNVAWCSALSMSDGASNARCSITAWCGPLSDVPHLIASASASNGGINLFIDFRPRADCAYNPSGEYEEPASREAFAMSGNRKDFASAFYTDEMLAWRASLLALEGAVHTPLSAEGMAAQCASPLYLDLQLPMTDASAAAAANACEKACSTWLGWMQSSTEMKRDLPAGAKQTQVYARDTKVKANLYGVMLGKYTAAYGEAGKGLAAADAGPLDEAYVGGGS</sequence>
<evidence type="ECO:0000256" key="1">
    <source>
        <dbReference type="SAM" id="SignalP"/>
    </source>
</evidence>
<feature type="chain" id="PRO_5044248291" description="Phospholipase B-like" evidence="1">
    <location>
        <begin position="22"/>
        <end position="307"/>
    </location>
</feature>
<feature type="signal peptide" evidence="1">
    <location>
        <begin position="1"/>
        <end position="21"/>
    </location>
</feature>
<name>A0AB34J9S3_PRYPA</name>
<dbReference type="Proteomes" id="UP001515480">
    <property type="component" value="Unassembled WGS sequence"/>
</dbReference>
<reference evidence="2 3" key="1">
    <citation type="journal article" date="2024" name="Science">
        <title>Giant polyketide synthase enzymes in the biosynthesis of giant marine polyether toxins.</title>
        <authorList>
            <person name="Fallon T.R."/>
            <person name="Shende V.V."/>
            <person name="Wierzbicki I.H."/>
            <person name="Pendleton A.L."/>
            <person name="Watervoot N.F."/>
            <person name="Auber R.P."/>
            <person name="Gonzalez D.J."/>
            <person name="Wisecaver J.H."/>
            <person name="Moore B.S."/>
        </authorList>
    </citation>
    <scope>NUCLEOTIDE SEQUENCE [LARGE SCALE GENOMIC DNA]</scope>
    <source>
        <strain evidence="2 3">12B1</strain>
    </source>
</reference>
<protein>
    <recommendedName>
        <fullName evidence="4">Phospholipase B-like</fullName>
    </recommendedName>
</protein>
<organism evidence="2 3">
    <name type="scientific">Prymnesium parvum</name>
    <name type="common">Toxic golden alga</name>
    <dbReference type="NCBI Taxonomy" id="97485"/>
    <lineage>
        <taxon>Eukaryota</taxon>
        <taxon>Haptista</taxon>
        <taxon>Haptophyta</taxon>
        <taxon>Prymnesiophyceae</taxon>
        <taxon>Prymnesiales</taxon>
        <taxon>Prymnesiaceae</taxon>
        <taxon>Prymnesium</taxon>
    </lineage>
</organism>
<evidence type="ECO:0000313" key="2">
    <source>
        <dbReference type="EMBL" id="KAL1516043.1"/>
    </source>
</evidence>